<reference evidence="1" key="1">
    <citation type="submission" date="2013-07" db="EMBL/GenBank/DDBJ databases">
        <title>The Genome Sequence of Cryptococcus bestiolae CBS10118.</title>
        <authorList>
            <consortium name="The Broad Institute Genome Sequencing Platform"/>
            <person name="Cuomo C."/>
            <person name="Litvintseva A."/>
            <person name="Chen Y."/>
            <person name="Heitman J."/>
            <person name="Sun S."/>
            <person name="Springer D."/>
            <person name="Dromer F."/>
            <person name="Young S.K."/>
            <person name="Zeng Q."/>
            <person name="Gargeya S."/>
            <person name="Fitzgerald M."/>
            <person name="Abouelleil A."/>
            <person name="Alvarado L."/>
            <person name="Berlin A.M."/>
            <person name="Chapman S.B."/>
            <person name="Dewar J."/>
            <person name="Goldberg J."/>
            <person name="Griggs A."/>
            <person name="Gujja S."/>
            <person name="Hansen M."/>
            <person name="Howarth C."/>
            <person name="Imamovic A."/>
            <person name="Larimer J."/>
            <person name="McCowan C."/>
            <person name="Murphy C."/>
            <person name="Pearson M."/>
            <person name="Priest M."/>
            <person name="Roberts A."/>
            <person name="Saif S."/>
            <person name="Shea T."/>
            <person name="Sykes S."/>
            <person name="Wortman J."/>
            <person name="Nusbaum C."/>
            <person name="Birren B."/>
        </authorList>
    </citation>
    <scope>NUCLEOTIDE SEQUENCE [LARGE SCALE GENOMIC DNA]</scope>
    <source>
        <strain evidence="1">CBS 10118</strain>
    </source>
</reference>
<reference evidence="1" key="3">
    <citation type="submission" date="2014-01" db="EMBL/GenBank/DDBJ databases">
        <title>Evolution of pathogenesis and genome organization in the Tremellales.</title>
        <authorList>
            <person name="Cuomo C."/>
            <person name="Litvintseva A."/>
            <person name="Heitman J."/>
            <person name="Chen Y."/>
            <person name="Sun S."/>
            <person name="Springer D."/>
            <person name="Dromer F."/>
            <person name="Young S."/>
            <person name="Zeng Q."/>
            <person name="Chapman S."/>
            <person name="Gujja S."/>
            <person name="Saif S."/>
            <person name="Birren B."/>
        </authorList>
    </citation>
    <scope>NUCLEOTIDE SEQUENCE</scope>
    <source>
        <strain evidence="1">CBS 10118</strain>
    </source>
</reference>
<dbReference type="Gene3D" id="3.30.1330.40">
    <property type="entry name" value="RutC-like"/>
    <property type="match status" value="1"/>
</dbReference>
<gene>
    <name evidence="1" type="ORF">I302_06327</name>
    <name evidence="2" type="ORF">I302_106415</name>
</gene>
<sequence length="138" mass="15436">MSKSPSYHSYPGIGEWGKDNLHYSQAVRLGDVIQTSGQGGWNPTKTDVIIPSSLAEEVDRAFENLHLALTTAGGKGFSQVYRLRSYHMDLDEAAQEAMVRNMRKWMPDHQPIYTQIGVDKLAVPGMRVEIEAWAFVGK</sequence>
<dbReference type="EMBL" id="CP144545">
    <property type="protein sequence ID" value="WVW84381.1"/>
    <property type="molecule type" value="Genomic_DNA"/>
</dbReference>
<dbReference type="InterPro" id="IPR035959">
    <property type="entry name" value="RutC-like_sf"/>
</dbReference>
<reference evidence="2" key="4">
    <citation type="submission" date="2024-02" db="EMBL/GenBank/DDBJ databases">
        <title>Comparative genomics of Cryptococcus and Kwoniella reveals pathogenesis evolution and contrasting modes of karyotype evolution via chromosome fusion or intercentromeric recombination.</title>
        <authorList>
            <person name="Coelho M.A."/>
            <person name="David-Palma M."/>
            <person name="Shea T."/>
            <person name="Bowers K."/>
            <person name="McGinley-Smith S."/>
            <person name="Mohammad A.W."/>
            <person name="Gnirke A."/>
            <person name="Yurkov A.M."/>
            <person name="Nowrousian M."/>
            <person name="Sun S."/>
            <person name="Cuomo C.A."/>
            <person name="Heitman J."/>
        </authorList>
    </citation>
    <scope>NUCLEOTIDE SEQUENCE</scope>
    <source>
        <strain evidence="2">CBS 10118</strain>
    </source>
</reference>
<evidence type="ECO:0000313" key="2">
    <source>
        <dbReference type="EMBL" id="WVW84381.1"/>
    </source>
</evidence>
<dbReference type="PANTHER" id="PTHR43857:SF1">
    <property type="entry name" value="YJGH FAMILY PROTEIN"/>
    <property type="match status" value="1"/>
</dbReference>
<dbReference type="STRING" id="1296100.A0A1B9G1H7"/>
<dbReference type="Proteomes" id="UP000092730">
    <property type="component" value="Chromosome 5"/>
</dbReference>
<dbReference type="PANTHER" id="PTHR43857">
    <property type="entry name" value="BLR7761 PROTEIN"/>
    <property type="match status" value="1"/>
</dbReference>
<dbReference type="GeneID" id="30210726"/>
<accession>A0A1B9G1H7</accession>
<dbReference type="CDD" id="cd06152">
    <property type="entry name" value="YjgF_YER057c_UK114_like_4"/>
    <property type="match status" value="1"/>
</dbReference>
<protein>
    <submittedName>
        <fullName evidence="1">Uncharacterized protein</fullName>
    </submittedName>
</protein>
<dbReference type="VEuPathDB" id="FungiDB:I302_06327"/>
<dbReference type="Pfam" id="PF01042">
    <property type="entry name" value="Ribonuc_L-PSP"/>
    <property type="match status" value="1"/>
</dbReference>
<evidence type="ECO:0000313" key="3">
    <source>
        <dbReference type="Proteomes" id="UP000092730"/>
    </source>
</evidence>
<evidence type="ECO:0000313" key="1">
    <source>
        <dbReference type="EMBL" id="OCF24866.1"/>
    </source>
</evidence>
<name>A0A1B9G1H7_9TREE</name>
<dbReference type="SUPFAM" id="SSF55298">
    <property type="entry name" value="YjgF-like"/>
    <property type="match status" value="1"/>
</dbReference>
<reference evidence="2" key="2">
    <citation type="submission" date="2013-07" db="EMBL/GenBank/DDBJ databases">
        <authorList>
            <consortium name="The Broad Institute Genome Sequencing Platform"/>
            <person name="Cuomo C."/>
            <person name="Litvintseva A."/>
            <person name="Chen Y."/>
            <person name="Heitman J."/>
            <person name="Sun S."/>
            <person name="Springer D."/>
            <person name="Dromer F."/>
            <person name="Young S.K."/>
            <person name="Zeng Q."/>
            <person name="Gargeya S."/>
            <person name="Fitzgerald M."/>
            <person name="Abouelleil A."/>
            <person name="Alvarado L."/>
            <person name="Berlin A.M."/>
            <person name="Chapman S.B."/>
            <person name="Dewar J."/>
            <person name="Goldberg J."/>
            <person name="Griggs A."/>
            <person name="Gujja S."/>
            <person name="Hansen M."/>
            <person name="Howarth C."/>
            <person name="Imamovic A."/>
            <person name="Larimer J."/>
            <person name="McCowan C."/>
            <person name="Murphy C."/>
            <person name="Pearson M."/>
            <person name="Priest M."/>
            <person name="Roberts A."/>
            <person name="Saif S."/>
            <person name="Shea T."/>
            <person name="Sykes S."/>
            <person name="Wortman J."/>
            <person name="Nusbaum C."/>
            <person name="Birren B."/>
        </authorList>
    </citation>
    <scope>NUCLEOTIDE SEQUENCE</scope>
    <source>
        <strain evidence="2">CBS 10118</strain>
    </source>
</reference>
<dbReference type="OrthoDB" id="309640at2759"/>
<organism evidence="1">
    <name type="scientific">Kwoniella bestiolae CBS 10118</name>
    <dbReference type="NCBI Taxonomy" id="1296100"/>
    <lineage>
        <taxon>Eukaryota</taxon>
        <taxon>Fungi</taxon>
        <taxon>Dikarya</taxon>
        <taxon>Basidiomycota</taxon>
        <taxon>Agaricomycotina</taxon>
        <taxon>Tremellomycetes</taxon>
        <taxon>Tremellales</taxon>
        <taxon>Cryptococcaceae</taxon>
        <taxon>Kwoniella</taxon>
    </lineage>
</organism>
<dbReference type="RefSeq" id="XP_019045936.1">
    <property type="nucleotide sequence ID" value="XM_019192939.1"/>
</dbReference>
<dbReference type="InterPro" id="IPR006175">
    <property type="entry name" value="YjgF/YER057c/UK114"/>
</dbReference>
<keyword evidence="3" id="KW-1185">Reference proteome</keyword>
<dbReference type="AlphaFoldDB" id="A0A1B9G1H7"/>
<dbReference type="EMBL" id="KI894022">
    <property type="protein sequence ID" value="OCF24866.1"/>
    <property type="molecule type" value="Genomic_DNA"/>
</dbReference>
<dbReference type="KEGG" id="kbi:30210726"/>
<proteinExistence type="predicted"/>